<evidence type="ECO:0000313" key="2">
    <source>
        <dbReference type="Proteomes" id="UP000291819"/>
    </source>
</evidence>
<organism evidence="1 2">
    <name type="scientific">Pedobacter kyonggii</name>
    <dbReference type="NCBI Taxonomy" id="1926871"/>
    <lineage>
        <taxon>Bacteria</taxon>
        <taxon>Pseudomonadati</taxon>
        <taxon>Bacteroidota</taxon>
        <taxon>Sphingobacteriia</taxon>
        <taxon>Sphingobacteriales</taxon>
        <taxon>Sphingobacteriaceae</taxon>
        <taxon>Pedobacter</taxon>
    </lineage>
</organism>
<dbReference type="OrthoDB" id="3387727at2"/>
<evidence type="ECO:0000313" key="1">
    <source>
        <dbReference type="EMBL" id="TBO39632.1"/>
    </source>
</evidence>
<protein>
    <submittedName>
        <fullName evidence="1">Uncharacterized protein</fullName>
    </submittedName>
</protein>
<keyword evidence="2" id="KW-1185">Reference proteome</keyword>
<dbReference type="Proteomes" id="UP000291819">
    <property type="component" value="Unassembled WGS sequence"/>
</dbReference>
<accession>A0A4V2JGB2</accession>
<gene>
    <name evidence="1" type="ORF">EYS08_22980</name>
</gene>
<reference evidence="1 2" key="1">
    <citation type="submission" date="2019-02" db="EMBL/GenBank/DDBJ databases">
        <title>Pedobacter kyonggii whole genome sequence analysis.</title>
        <authorList>
            <person name="Dahal R.H."/>
        </authorList>
    </citation>
    <scope>NUCLEOTIDE SEQUENCE [LARGE SCALE GENOMIC DNA]</scope>
    <source>
        <strain evidence="1 2">K-4-11-1</strain>
    </source>
</reference>
<dbReference type="InterPro" id="IPR029083">
    <property type="entry name" value="Imm32"/>
</dbReference>
<proteinExistence type="predicted"/>
<dbReference type="EMBL" id="SIXF01000038">
    <property type="protein sequence ID" value="TBO39632.1"/>
    <property type="molecule type" value="Genomic_DNA"/>
</dbReference>
<dbReference type="AlphaFoldDB" id="A0A4V2JGB2"/>
<name>A0A4V2JGB2_9SPHI</name>
<sequence>MVEVKLEIPKYNDEAGLQSSWLDGFILKTDIIENQIQIHANKAGLISLAKQLLSLAQDETPIGSHYHLDDYNSLETGSNELIISKI</sequence>
<comment type="caution">
    <text evidence="1">The sequence shown here is derived from an EMBL/GenBank/DDBJ whole genome shotgun (WGS) entry which is preliminary data.</text>
</comment>
<dbReference type="Pfam" id="PF15566">
    <property type="entry name" value="Imm32"/>
    <property type="match status" value="1"/>
</dbReference>